<dbReference type="PANTHER" id="PTHR35910">
    <property type="entry name" value="2EXR DOMAIN-CONTAINING PROTEIN"/>
    <property type="match status" value="1"/>
</dbReference>
<evidence type="ECO:0000313" key="3">
    <source>
        <dbReference type="Proteomes" id="UP000566819"/>
    </source>
</evidence>
<evidence type="ECO:0000259" key="1">
    <source>
        <dbReference type="Pfam" id="PF20150"/>
    </source>
</evidence>
<sequence length="403" mass="45371">MASASTKNEDEYRITEVVNLEKSAHMPDRIFIASYPEPPSNDLAALPSNLSIERIQSFKLVDFKKSTGMSGQSATVTSLSLAPSSPVSIAQTSNSADYGFQDSDLATILAENGDPHEIFHREVENDKVEIMKEASVAAKEFTLFPKLPLEIHTMIWKEAHPGARLVHAECTSIARAHLLQECQKINQEGYLYGSSPIPALLHTCRESRQVLETCGYALSWGTRLSNNKDGWVWFNFDHDALYLFQVEQSLIPTSIRLFGEEWDLDNFSLRFDCKKLKFLAIHCESVYINGFFFSQIVWPFLMCFSALEKLCLVMEHCAKPSEIRFQLNNCIGNPWVILEMDKGPLSALQNQLSIASSSTAIDNAKIKEISSRKRKVVQGTWLIPEVKSVTVMPQSRLNATKKR</sequence>
<dbReference type="AlphaFoldDB" id="A0A8H4VXF0"/>
<protein>
    <recommendedName>
        <fullName evidence="1">2EXR domain-containing protein</fullName>
    </recommendedName>
</protein>
<dbReference type="Pfam" id="PF20150">
    <property type="entry name" value="2EXR"/>
    <property type="match status" value="1"/>
</dbReference>
<dbReference type="OrthoDB" id="3513892at2759"/>
<reference evidence="2 3" key="1">
    <citation type="submission" date="2020-03" db="EMBL/GenBank/DDBJ databases">
        <title>Draft Genome Sequence of Cudoniella acicularis.</title>
        <authorList>
            <person name="Buettner E."/>
            <person name="Kellner H."/>
        </authorList>
    </citation>
    <scope>NUCLEOTIDE SEQUENCE [LARGE SCALE GENOMIC DNA]</scope>
    <source>
        <strain evidence="2 3">DSM 108380</strain>
    </source>
</reference>
<dbReference type="InterPro" id="IPR045518">
    <property type="entry name" value="2EXR"/>
</dbReference>
<dbReference type="EMBL" id="JAAMPI010001219">
    <property type="protein sequence ID" value="KAF4626126.1"/>
    <property type="molecule type" value="Genomic_DNA"/>
</dbReference>
<evidence type="ECO:0000313" key="2">
    <source>
        <dbReference type="EMBL" id="KAF4626126.1"/>
    </source>
</evidence>
<comment type="caution">
    <text evidence="2">The sequence shown here is derived from an EMBL/GenBank/DDBJ whole genome shotgun (WGS) entry which is preliminary data.</text>
</comment>
<keyword evidence="3" id="KW-1185">Reference proteome</keyword>
<dbReference type="Proteomes" id="UP000566819">
    <property type="component" value="Unassembled WGS sequence"/>
</dbReference>
<feature type="domain" description="2EXR" evidence="1">
    <location>
        <begin position="141"/>
        <end position="241"/>
    </location>
</feature>
<proteinExistence type="predicted"/>
<organism evidence="2 3">
    <name type="scientific">Cudoniella acicularis</name>
    <dbReference type="NCBI Taxonomy" id="354080"/>
    <lineage>
        <taxon>Eukaryota</taxon>
        <taxon>Fungi</taxon>
        <taxon>Dikarya</taxon>
        <taxon>Ascomycota</taxon>
        <taxon>Pezizomycotina</taxon>
        <taxon>Leotiomycetes</taxon>
        <taxon>Helotiales</taxon>
        <taxon>Tricladiaceae</taxon>
        <taxon>Cudoniella</taxon>
    </lineage>
</organism>
<name>A0A8H4VXF0_9HELO</name>
<accession>A0A8H4VXF0</accession>
<dbReference type="PANTHER" id="PTHR35910:SF6">
    <property type="entry name" value="2EXR DOMAIN-CONTAINING PROTEIN"/>
    <property type="match status" value="1"/>
</dbReference>
<gene>
    <name evidence="2" type="ORF">G7Y89_g12039</name>
</gene>